<feature type="compositionally biased region" description="Polar residues" evidence="1">
    <location>
        <begin position="258"/>
        <end position="275"/>
    </location>
</feature>
<keyword evidence="4" id="KW-1185">Reference proteome</keyword>
<dbReference type="PANTHER" id="PTHR30121:SF6">
    <property type="entry name" value="SLR6007 PROTEIN"/>
    <property type="match status" value="1"/>
</dbReference>
<comment type="caution">
    <text evidence="3">The sequence shown here is derived from an EMBL/GenBank/DDBJ whole genome shotgun (WGS) entry which is preliminary data.</text>
</comment>
<evidence type="ECO:0000259" key="2">
    <source>
        <dbReference type="Pfam" id="PF01935"/>
    </source>
</evidence>
<feature type="compositionally biased region" description="Low complexity" evidence="1">
    <location>
        <begin position="350"/>
        <end position="376"/>
    </location>
</feature>
<dbReference type="AlphaFoldDB" id="A0A318QFX7"/>
<feature type="region of interest" description="Disordered" evidence="1">
    <location>
        <begin position="258"/>
        <end position="289"/>
    </location>
</feature>
<evidence type="ECO:0000313" key="3">
    <source>
        <dbReference type="EMBL" id="PYD77955.1"/>
    </source>
</evidence>
<dbReference type="SUPFAM" id="SSF52540">
    <property type="entry name" value="P-loop containing nucleoside triphosphate hydrolases"/>
    <property type="match status" value="1"/>
</dbReference>
<evidence type="ECO:0000256" key="1">
    <source>
        <dbReference type="SAM" id="MobiDB-lite"/>
    </source>
</evidence>
<dbReference type="InterPro" id="IPR002789">
    <property type="entry name" value="HerA_central"/>
</dbReference>
<name>A0A318QFX7_9PROT</name>
<gene>
    <name evidence="3" type="ORF">CFR77_13215</name>
</gene>
<dbReference type="GO" id="GO:0005524">
    <property type="term" value="F:ATP binding"/>
    <property type="evidence" value="ECO:0007669"/>
    <property type="project" value="UniProtKB-KW"/>
</dbReference>
<proteinExistence type="predicted"/>
<dbReference type="Pfam" id="PF01935">
    <property type="entry name" value="DUF87"/>
    <property type="match status" value="1"/>
</dbReference>
<feature type="region of interest" description="Disordered" evidence="1">
    <location>
        <begin position="341"/>
        <end position="384"/>
    </location>
</feature>
<organism evidence="3 4">
    <name type="scientific">Komagataeibacter sucrofermentans</name>
    <dbReference type="NCBI Taxonomy" id="1053551"/>
    <lineage>
        <taxon>Bacteria</taxon>
        <taxon>Pseudomonadati</taxon>
        <taxon>Pseudomonadota</taxon>
        <taxon>Alphaproteobacteria</taxon>
        <taxon>Acetobacterales</taxon>
        <taxon>Acetobacteraceae</taxon>
        <taxon>Komagataeibacter</taxon>
    </lineage>
</organism>
<dbReference type="InterPro" id="IPR051162">
    <property type="entry name" value="T4SS_component"/>
</dbReference>
<protein>
    <submittedName>
        <fullName evidence="3">ATP-binding protein</fullName>
    </submittedName>
</protein>
<dbReference type="Proteomes" id="UP000247814">
    <property type="component" value="Unassembled WGS sequence"/>
</dbReference>
<evidence type="ECO:0000313" key="4">
    <source>
        <dbReference type="Proteomes" id="UP000247814"/>
    </source>
</evidence>
<dbReference type="InterPro" id="IPR027417">
    <property type="entry name" value="P-loop_NTPase"/>
</dbReference>
<feature type="domain" description="Helicase HerA central" evidence="2">
    <location>
        <begin position="563"/>
        <end position="646"/>
    </location>
</feature>
<accession>A0A318QFX7</accession>
<dbReference type="PANTHER" id="PTHR30121">
    <property type="entry name" value="UNCHARACTERIZED PROTEIN YJGR-RELATED"/>
    <property type="match status" value="1"/>
</dbReference>
<dbReference type="EMBL" id="NKUA01000021">
    <property type="protein sequence ID" value="PYD77955.1"/>
    <property type="molecule type" value="Genomic_DNA"/>
</dbReference>
<dbReference type="Gene3D" id="3.40.50.300">
    <property type="entry name" value="P-loop containing nucleotide triphosphate hydrolases"/>
    <property type="match status" value="2"/>
</dbReference>
<dbReference type="OrthoDB" id="9806951at2"/>
<sequence length="1100" mass="119472">MEKDMSQLQKRSEEHVLVAEQARAEQSLALAQSVISQDYLSQLEQHEVLKPQLSEEEGFSLTGDIRIFRVLRLVQENRQAVLESTTAAYAALGAANSSLFFYIQSSGIETALFIGVRGQAGAIMGQRNGELLEEVFRGHFPGSRLESQSGDDIKAISSALRGTGAMEEQGSVTAVTGVPGLSSDDRSMFIQGLERFIDASEGKRYQALLLVDPVSPAELATMRAGCERLASLVSPLAKTTTAYNQSESRSIAESLTKSINEGFSETHTEGTSTSKSRGENEQVASESTGRSIARGALNLVGAGVGIAGAAWAGGALLTELVGGIGLSSLGTSFIPQKTRTVGTSWGTQEGTNRSTATGTTRGSSTSEGETTTDGASQGVTHTIEHQNKTVEQFLKTIDCRLERIEEARSYGGWNAAAYFVAETPAVSEALASTYMGLLRGAASGRDAHAITTWSDARAELPRKWLSSFHHPRISASALTRTDQETRNWVSPTVMVSSREAAMLLNLPRRSASTLPVLEAEPFGRSIQRLDGVPHNADTFRWESPRRVLKLGCIRHLWEDLPQRIDLDLEQLRTHAFVTGTTGSGKSNTLYLILHQLLKEEIPFLVIEPAKGEYAQVFGGYEGVNCFDAGTGRGTGLKINPFRFPVELHILEHIDRLTGIFCVCWPLYAAMPALLKDAVIVAYERAGWDVGTSTHIGTGRGVSYPDFTMLLSALEDVIAGAEYGERLQGEYTGALCTRVRSLTMGINGQIFTADETGDVTLFDKTALVDLSRIGSAETKSLIMGVLVMRLVEYRQARAEMNAPLRHVTVLEEAHNLLRANHAQDSGEQGSMVGKSVEMLTDAIAEMRTYGEGFMIVDQSPQAVHRAAIRNTGTKIALRLPDEEDRHVLGGSIGLNAEQIREIGRLPNGVAVIHQSGWLEAVLGHVDHFDESADGKPLPPSSGRVLSGPKVQRFRKEAIKLLLWPYVPGNAPDIAFLESVIGNWPEGNGRLFIIEAIHAYKHKKWPAPNDGKAFYEMTRQLGDISGLRRQVALLAAKDITAADLFVRLDALVKRSLGSMCPSQDITLEQALLYDWAGSDNFKRQQIVDAWQKVARPAGNSGS</sequence>
<keyword evidence="3" id="KW-0067">ATP-binding</keyword>
<keyword evidence="3" id="KW-0547">Nucleotide-binding</keyword>
<reference evidence="3 4" key="1">
    <citation type="submission" date="2017-07" db="EMBL/GenBank/DDBJ databases">
        <title>A draft genome sequence of Komagataeibacter sucrofermentans LMG 18788.</title>
        <authorList>
            <person name="Skraban J."/>
            <person name="Cleenwerck I."/>
            <person name="Vandamme P."/>
            <person name="Trcek J."/>
        </authorList>
    </citation>
    <scope>NUCLEOTIDE SEQUENCE [LARGE SCALE GENOMIC DNA]</scope>
    <source>
        <strain evidence="3 4">LMG 18788</strain>
    </source>
</reference>